<accession>A0A978VID5</accession>
<organism evidence="3 4">
    <name type="scientific">Ziziphus jujuba var. spinosa</name>
    <dbReference type="NCBI Taxonomy" id="714518"/>
    <lineage>
        <taxon>Eukaryota</taxon>
        <taxon>Viridiplantae</taxon>
        <taxon>Streptophyta</taxon>
        <taxon>Embryophyta</taxon>
        <taxon>Tracheophyta</taxon>
        <taxon>Spermatophyta</taxon>
        <taxon>Magnoliopsida</taxon>
        <taxon>eudicotyledons</taxon>
        <taxon>Gunneridae</taxon>
        <taxon>Pentapetalae</taxon>
        <taxon>rosids</taxon>
        <taxon>fabids</taxon>
        <taxon>Rosales</taxon>
        <taxon>Rhamnaceae</taxon>
        <taxon>Paliureae</taxon>
        <taxon>Ziziphus</taxon>
    </lineage>
</organism>
<feature type="chain" id="PRO_5037424609" evidence="2">
    <location>
        <begin position="24"/>
        <end position="109"/>
    </location>
</feature>
<reference evidence="3" key="1">
    <citation type="journal article" date="2021" name="Front. Plant Sci.">
        <title>Chromosome-Scale Genome Assembly for Chinese Sour Jujube and Insights Into Its Genome Evolution and Domestication Signature.</title>
        <authorList>
            <person name="Shen L.-Y."/>
            <person name="Luo H."/>
            <person name="Wang X.-L."/>
            <person name="Wang X.-M."/>
            <person name="Qiu X.-J."/>
            <person name="Liu H."/>
            <person name="Zhou S.-S."/>
            <person name="Jia K.-H."/>
            <person name="Nie S."/>
            <person name="Bao Y.-T."/>
            <person name="Zhang R.-G."/>
            <person name="Yun Q.-Z."/>
            <person name="Chai Y.-H."/>
            <person name="Lu J.-Y."/>
            <person name="Li Y."/>
            <person name="Zhao S.-W."/>
            <person name="Mao J.-F."/>
            <person name="Jia S.-G."/>
            <person name="Mao Y.-M."/>
        </authorList>
    </citation>
    <scope>NUCLEOTIDE SEQUENCE</scope>
    <source>
        <strain evidence="3">AT0</strain>
        <tissue evidence="3">Leaf</tissue>
    </source>
</reference>
<evidence type="ECO:0000256" key="1">
    <source>
        <dbReference type="SAM" id="MobiDB-lite"/>
    </source>
</evidence>
<feature type="region of interest" description="Disordered" evidence="1">
    <location>
        <begin position="38"/>
        <end position="73"/>
    </location>
</feature>
<comment type="caution">
    <text evidence="3">The sequence shown here is derived from an EMBL/GenBank/DDBJ whole genome shotgun (WGS) entry which is preliminary data.</text>
</comment>
<protein>
    <submittedName>
        <fullName evidence="3">Uncharacterized protein</fullName>
    </submittedName>
</protein>
<evidence type="ECO:0000313" key="4">
    <source>
        <dbReference type="Proteomes" id="UP000813462"/>
    </source>
</evidence>
<keyword evidence="2" id="KW-0732">Signal</keyword>
<feature type="compositionally biased region" description="Basic and acidic residues" evidence="1">
    <location>
        <begin position="58"/>
        <end position="73"/>
    </location>
</feature>
<evidence type="ECO:0000313" key="3">
    <source>
        <dbReference type="EMBL" id="KAH7532854.1"/>
    </source>
</evidence>
<proteinExistence type="predicted"/>
<evidence type="ECO:0000256" key="2">
    <source>
        <dbReference type="SAM" id="SignalP"/>
    </source>
</evidence>
<sequence>MKAFLMLSLILLSLLFSPSSTTAARDLYARHFKVSDARAPSTSVTPHRGRGSFGYSAARDHGSPKPEKCDPYRRNCTGNPTAEKCDPYRRNCTGKPEKCDPYRRNCHRN</sequence>
<name>A0A978VID5_ZIZJJ</name>
<gene>
    <name evidence="3" type="ORF">FEM48_Zijuj04G0066800</name>
</gene>
<feature type="signal peptide" evidence="2">
    <location>
        <begin position="1"/>
        <end position="23"/>
    </location>
</feature>
<dbReference type="AlphaFoldDB" id="A0A978VID5"/>
<dbReference type="Proteomes" id="UP000813462">
    <property type="component" value="Unassembled WGS sequence"/>
</dbReference>
<dbReference type="EMBL" id="JAEACU010000004">
    <property type="protein sequence ID" value="KAH7532854.1"/>
    <property type="molecule type" value="Genomic_DNA"/>
</dbReference>